<feature type="transmembrane region" description="Helical" evidence="1">
    <location>
        <begin position="315"/>
        <end position="336"/>
    </location>
</feature>
<protein>
    <submittedName>
        <fullName evidence="3">SDR family oxidoreductase</fullName>
    </submittedName>
</protein>
<feature type="transmembrane region" description="Helical" evidence="1">
    <location>
        <begin position="12"/>
        <end position="30"/>
    </location>
</feature>
<keyword evidence="1" id="KW-0472">Membrane</keyword>
<dbReference type="InterPro" id="IPR051207">
    <property type="entry name" value="ComplexI_NDUFA9_subunit"/>
</dbReference>
<accession>A0ABT0GGX1</accession>
<keyword evidence="1" id="KW-1133">Transmembrane helix</keyword>
<dbReference type="Pfam" id="PF13781">
    <property type="entry name" value="DoxX_3"/>
    <property type="match status" value="1"/>
</dbReference>
<feature type="transmembrane region" description="Helical" evidence="1">
    <location>
        <begin position="416"/>
        <end position="435"/>
    </location>
</feature>
<gene>
    <name evidence="3" type="ORF">M0G41_08455</name>
</gene>
<feature type="domain" description="NAD-dependent epimerase/dehydratase" evidence="2">
    <location>
        <begin position="15"/>
        <end position="204"/>
    </location>
</feature>
<evidence type="ECO:0000256" key="1">
    <source>
        <dbReference type="SAM" id="Phobius"/>
    </source>
</evidence>
<dbReference type="PANTHER" id="PTHR12126:SF11">
    <property type="entry name" value="NADH DEHYDROGENASE [UBIQUINONE] 1 ALPHA SUBCOMPLEX SUBUNIT 9, MITOCHONDRIAL"/>
    <property type="match status" value="1"/>
</dbReference>
<keyword evidence="1" id="KW-0812">Transmembrane</keyword>
<dbReference type="InterPro" id="IPR001509">
    <property type="entry name" value="Epimerase_deHydtase"/>
</dbReference>
<reference evidence="3" key="1">
    <citation type="submission" date="2022-04" db="EMBL/GenBank/DDBJ databases">
        <title>Lysobacter sp. CAU 1642 isolated from sea sand.</title>
        <authorList>
            <person name="Kim W."/>
        </authorList>
    </citation>
    <scope>NUCLEOTIDE SEQUENCE</scope>
    <source>
        <strain evidence="3">CAU 1642</strain>
    </source>
</reference>
<organism evidence="3 4">
    <name type="scientific">Pseudomarimonas salicorniae</name>
    <dbReference type="NCBI Taxonomy" id="2933270"/>
    <lineage>
        <taxon>Bacteria</taxon>
        <taxon>Pseudomonadati</taxon>
        <taxon>Pseudomonadota</taxon>
        <taxon>Gammaproteobacteria</taxon>
        <taxon>Lysobacterales</taxon>
        <taxon>Lysobacteraceae</taxon>
        <taxon>Pseudomarimonas</taxon>
    </lineage>
</organism>
<dbReference type="SUPFAM" id="SSF51735">
    <property type="entry name" value="NAD(P)-binding Rossmann-fold domains"/>
    <property type="match status" value="1"/>
</dbReference>
<dbReference type="Pfam" id="PF01370">
    <property type="entry name" value="Epimerase"/>
    <property type="match status" value="1"/>
</dbReference>
<evidence type="ECO:0000313" key="4">
    <source>
        <dbReference type="Proteomes" id="UP001431449"/>
    </source>
</evidence>
<proteinExistence type="predicted"/>
<comment type="caution">
    <text evidence="3">The sequence shown here is derived from an EMBL/GenBank/DDBJ whole genome shotgun (WGS) entry which is preliminary data.</text>
</comment>
<dbReference type="Proteomes" id="UP001431449">
    <property type="component" value="Unassembled WGS sequence"/>
</dbReference>
<evidence type="ECO:0000259" key="2">
    <source>
        <dbReference type="Pfam" id="PF01370"/>
    </source>
</evidence>
<feature type="transmembrane region" description="Helical" evidence="1">
    <location>
        <begin position="385"/>
        <end position="410"/>
    </location>
</feature>
<dbReference type="EMBL" id="JALNMH010000006">
    <property type="protein sequence ID" value="MCK7593698.1"/>
    <property type="molecule type" value="Genomic_DNA"/>
</dbReference>
<sequence>MSNENRAAAEAPGSVLLLGANGFIGALVAARLRRAGWRVIEGRRGPPALEAQRQVDLRRLSTAADWLPLLRGVDAVVNTAGILRERGDNRFDIVHEHAVQALGEACVEVGVKRLVQISALGDPADGEFIASKHRGDAALLDLPLSVAVLRPSVVYSTRGSHGGTSLLRALAALPGGLLLPAGGGQQLQPMAAEDLAELVCEALAGSQRGVFDCGGPEVLRFRDYLLAWRGWLLGRREAHCLSVPRWLVAPAVTLSERWGSGPMNATIWRMLERGNTLAPEAASRTEAAFVHRPWALSERLADQPAQTQDRWHAGLVLLATPLRWATILLWAVSAAAGLLTPAAQIESLVAGTPLAALMPVALARATGLLDLLLALWLASGWRPRAAIALMIVSVLGYTLGFGLLLPALWLDPLGGLIKNLLVLPALAVLWVQSGAR</sequence>
<dbReference type="RefSeq" id="WP_248207787.1">
    <property type="nucleotide sequence ID" value="NZ_JALNMH010000006.1"/>
</dbReference>
<dbReference type="PANTHER" id="PTHR12126">
    <property type="entry name" value="NADH-UBIQUINONE OXIDOREDUCTASE 39 KDA SUBUNIT-RELATED"/>
    <property type="match status" value="1"/>
</dbReference>
<dbReference type="Gene3D" id="3.40.50.720">
    <property type="entry name" value="NAD(P)-binding Rossmann-like Domain"/>
    <property type="match status" value="1"/>
</dbReference>
<dbReference type="InterPro" id="IPR025695">
    <property type="entry name" value="DoxX-like"/>
</dbReference>
<keyword evidence="4" id="KW-1185">Reference proteome</keyword>
<name>A0ABT0GGX1_9GAMM</name>
<evidence type="ECO:0000313" key="3">
    <source>
        <dbReference type="EMBL" id="MCK7593698.1"/>
    </source>
</evidence>
<feature type="transmembrane region" description="Helical" evidence="1">
    <location>
        <begin position="356"/>
        <end position="378"/>
    </location>
</feature>
<dbReference type="InterPro" id="IPR036291">
    <property type="entry name" value="NAD(P)-bd_dom_sf"/>
</dbReference>